<evidence type="ECO:0000313" key="1">
    <source>
        <dbReference type="EMBL" id="QJF51432.1"/>
    </source>
</evidence>
<name>A0A858SUD2_9RHOB</name>
<protein>
    <submittedName>
        <fullName evidence="1">Uncharacterized protein</fullName>
    </submittedName>
</protein>
<dbReference type="KEGG" id="rpon:G3256_09795"/>
<dbReference type="EMBL" id="CP048788">
    <property type="protein sequence ID" value="QJF51432.1"/>
    <property type="molecule type" value="Genomic_DNA"/>
</dbReference>
<accession>A0A858SUD2</accession>
<organism evidence="1 2">
    <name type="scientific">Roseobacter ponti</name>
    <dbReference type="NCBI Taxonomy" id="1891787"/>
    <lineage>
        <taxon>Bacteria</taxon>
        <taxon>Pseudomonadati</taxon>
        <taxon>Pseudomonadota</taxon>
        <taxon>Alphaproteobacteria</taxon>
        <taxon>Rhodobacterales</taxon>
        <taxon>Roseobacteraceae</taxon>
        <taxon>Roseobacter</taxon>
    </lineage>
</organism>
<sequence>MLIASHFLEYAAYEMAVAQNAEEVSEIILMAARLDMAARRRADDALSDISAQMLRER</sequence>
<evidence type="ECO:0000313" key="2">
    <source>
        <dbReference type="Proteomes" id="UP000503308"/>
    </source>
</evidence>
<proteinExistence type="predicted"/>
<dbReference type="Proteomes" id="UP000503308">
    <property type="component" value="Chromosome"/>
</dbReference>
<reference evidence="1 2" key="1">
    <citation type="submission" date="2020-02" db="EMBL/GenBank/DDBJ databases">
        <title>Genome sequence of Roseobacter ponti.</title>
        <authorList>
            <person name="Hollensteiner J."/>
            <person name="Schneider D."/>
            <person name="Poehlein A."/>
            <person name="Daniel R."/>
        </authorList>
    </citation>
    <scope>NUCLEOTIDE SEQUENCE [LARGE SCALE GENOMIC DNA]</scope>
    <source>
        <strain evidence="1 2">DSM 106830</strain>
    </source>
</reference>
<keyword evidence="2" id="KW-1185">Reference proteome</keyword>
<gene>
    <name evidence="1" type="ORF">G3256_09795</name>
</gene>
<dbReference type="AlphaFoldDB" id="A0A858SUD2"/>